<reference evidence="3 4" key="1">
    <citation type="submission" date="2015-05" db="EMBL/GenBank/DDBJ databases">
        <authorList>
            <person name="Tang B."/>
            <person name="Yu Y."/>
        </authorList>
    </citation>
    <scope>NUCLEOTIDE SEQUENCE [LARGE SCALE GENOMIC DNA]</scope>
    <source>
        <strain evidence="3 4">DSM 7029</strain>
    </source>
</reference>
<keyword evidence="4" id="KW-1185">Reference proteome</keyword>
<keyword evidence="2" id="KW-1133">Transmembrane helix</keyword>
<keyword evidence="2" id="KW-0472">Membrane</keyword>
<feature type="compositionally biased region" description="Basic and acidic residues" evidence="1">
    <location>
        <begin position="72"/>
        <end position="81"/>
    </location>
</feature>
<dbReference type="AlphaFoldDB" id="A0A0G3BRK0"/>
<gene>
    <name evidence="3" type="ORF">AAW51_3917</name>
</gene>
<evidence type="ECO:0000313" key="3">
    <source>
        <dbReference type="EMBL" id="AKJ30608.1"/>
    </source>
</evidence>
<dbReference type="KEGG" id="pbh:AAW51_3917"/>
<keyword evidence="2" id="KW-0812">Transmembrane</keyword>
<evidence type="ECO:0000313" key="4">
    <source>
        <dbReference type="Proteomes" id="UP000035352"/>
    </source>
</evidence>
<feature type="compositionally biased region" description="Polar residues" evidence="1">
    <location>
        <begin position="59"/>
        <end position="71"/>
    </location>
</feature>
<sequence>MDSAAFNLETGKRLIEQARDTLVARGATLKSNRTLWMTLALGLIAGGSIAAYRMRQRRLQSQQGTLATHNQQRQDRWKDESDMQGLGSDPSTSLARSVDPVGDSRPSSDSLRSVSGNGAQI</sequence>
<dbReference type="STRING" id="413882.AAW51_3917"/>
<feature type="region of interest" description="Disordered" evidence="1">
    <location>
        <begin position="57"/>
        <end position="121"/>
    </location>
</feature>
<organism evidence="3 4">
    <name type="scientific">Caldimonas brevitalea</name>
    <dbReference type="NCBI Taxonomy" id="413882"/>
    <lineage>
        <taxon>Bacteria</taxon>
        <taxon>Pseudomonadati</taxon>
        <taxon>Pseudomonadota</taxon>
        <taxon>Betaproteobacteria</taxon>
        <taxon>Burkholderiales</taxon>
        <taxon>Sphaerotilaceae</taxon>
        <taxon>Caldimonas</taxon>
    </lineage>
</organism>
<evidence type="ECO:0000256" key="1">
    <source>
        <dbReference type="SAM" id="MobiDB-lite"/>
    </source>
</evidence>
<feature type="transmembrane region" description="Helical" evidence="2">
    <location>
        <begin position="34"/>
        <end position="52"/>
    </location>
</feature>
<dbReference type="RefSeq" id="WP_157359964.1">
    <property type="nucleotide sequence ID" value="NZ_CP011371.1"/>
</dbReference>
<proteinExistence type="predicted"/>
<feature type="compositionally biased region" description="Low complexity" evidence="1">
    <location>
        <begin position="103"/>
        <end position="115"/>
    </location>
</feature>
<protein>
    <submittedName>
        <fullName evidence="3">Uncharacterized protein</fullName>
    </submittedName>
</protein>
<dbReference type="Proteomes" id="UP000035352">
    <property type="component" value="Chromosome"/>
</dbReference>
<name>A0A0G3BRK0_9BURK</name>
<accession>A0A0G3BRK0</accession>
<evidence type="ECO:0000256" key="2">
    <source>
        <dbReference type="SAM" id="Phobius"/>
    </source>
</evidence>
<dbReference type="EMBL" id="CP011371">
    <property type="protein sequence ID" value="AKJ30608.1"/>
    <property type="molecule type" value="Genomic_DNA"/>
</dbReference>